<dbReference type="AlphaFoldDB" id="A0A0D0H2T5"/>
<dbReference type="Proteomes" id="UP000032120">
    <property type="component" value="Unassembled WGS sequence"/>
</dbReference>
<evidence type="ECO:0000313" key="2">
    <source>
        <dbReference type="EMBL" id="KIP51450.1"/>
    </source>
</evidence>
<evidence type="ECO:0000256" key="1">
    <source>
        <dbReference type="SAM" id="MobiDB-lite"/>
    </source>
</evidence>
<keyword evidence="3" id="KW-1185">Reference proteome</keyword>
<reference evidence="2 3" key="1">
    <citation type="submission" date="2015-01" db="EMBL/GenBank/DDBJ databases">
        <title>Draft genome sequence of Leucobacter komagatae strain VKM ST2845.</title>
        <authorList>
            <person name="Karlyshev A.V."/>
            <person name="Kudryashova E.B."/>
        </authorList>
    </citation>
    <scope>NUCLEOTIDE SEQUENCE [LARGE SCALE GENOMIC DNA]</scope>
    <source>
        <strain evidence="2 3">VKM ST2845</strain>
    </source>
</reference>
<dbReference type="RefSeq" id="WP_042545346.1">
    <property type="nucleotide sequence ID" value="NZ_JXSQ01000036.1"/>
</dbReference>
<sequence length="91" mass="10038">MTDHTAQEPGMNGEQSEQLPSLADRPLEEIESVAEILVEVRTISSQLTPEEVRTELRARLERAGIHLPSNDLDELVTQLAPSPIGGENQRP</sequence>
<gene>
    <name evidence="2" type="ORF">SD72_15340</name>
</gene>
<accession>A0A0D0H2T5</accession>
<dbReference type="OrthoDB" id="5069327at2"/>
<comment type="caution">
    <text evidence="2">The sequence shown here is derived from an EMBL/GenBank/DDBJ whole genome shotgun (WGS) entry which is preliminary data.</text>
</comment>
<feature type="region of interest" description="Disordered" evidence="1">
    <location>
        <begin position="1"/>
        <end position="26"/>
    </location>
</feature>
<name>A0A0D0H2T5_9MICO</name>
<protein>
    <submittedName>
        <fullName evidence="2">Uncharacterized protein</fullName>
    </submittedName>
</protein>
<proteinExistence type="predicted"/>
<organism evidence="2 3">
    <name type="scientific">Leucobacter komagatae</name>
    <dbReference type="NCBI Taxonomy" id="55969"/>
    <lineage>
        <taxon>Bacteria</taxon>
        <taxon>Bacillati</taxon>
        <taxon>Actinomycetota</taxon>
        <taxon>Actinomycetes</taxon>
        <taxon>Micrococcales</taxon>
        <taxon>Microbacteriaceae</taxon>
        <taxon>Leucobacter</taxon>
    </lineage>
</organism>
<evidence type="ECO:0000313" key="3">
    <source>
        <dbReference type="Proteomes" id="UP000032120"/>
    </source>
</evidence>
<dbReference type="EMBL" id="JXSQ01000036">
    <property type="protein sequence ID" value="KIP51450.1"/>
    <property type="molecule type" value="Genomic_DNA"/>
</dbReference>